<organism evidence="2 3">
    <name type="scientific">Amnibacterium kyonggiense</name>
    <dbReference type="NCBI Taxonomy" id="595671"/>
    <lineage>
        <taxon>Bacteria</taxon>
        <taxon>Bacillati</taxon>
        <taxon>Actinomycetota</taxon>
        <taxon>Actinomycetes</taxon>
        <taxon>Micrococcales</taxon>
        <taxon>Microbacteriaceae</taxon>
        <taxon>Amnibacterium</taxon>
    </lineage>
</organism>
<evidence type="ECO:0000256" key="1">
    <source>
        <dbReference type="SAM" id="Phobius"/>
    </source>
</evidence>
<evidence type="ECO:0000313" key="2">
    <source>
        <dbReference type="EMBL" id="TDS75806.1"/>
    </source>
</evidence>
<name>A0A4R7FJ80_9MICO</name>
<dbReference type="RefSeq" id="WP_133767053.1">
    <property type="nucleotide sequence ID" value="NZ_BAAARP010000001.1"/>
</dbReference>
<comment type="caution">
    <text evidence="2">The sequence shown here is derived from an EMBL/GenBank/DDBJ whole genome shotgun (WGS) entry which is preliminary data.</text>
</comment>
<proteinExistence type="predicted"/>
<keyword evidence="3" id="KW-1185">Reference proteome</keyword>
<dbReference type="Proteomes" id="UP000295344">
    <property type="component" value="Unassembled WGS sequence"/>
</dbReference>
<reference evidence="2 3" key="1">
    <citation type="submission" date="2019-03" db="EMBL/GenBank/DDBJ databases">
        <title>Genomic Encyclopedia of Archaeal and Bacterial Type Strains, Phase II (KMG-II): from individual species to whole genera.</title>
        <authorList>
            <person name="Goeker M."/>
        </authorList>
    </citation>
    <scope>NUCLEOTIDE SEQUENCE [LARGE SCALE GENOMIC DNA]</scope>
    <source>
        <strain evidence="2 3">DSM 24782</strain>
    </source>
</reference>
<dbReference type="EMBL" id="SOAM01000003">
    <property type="protein sequence ID" value="TDS75806.1"/>
    <property type="molecule type" value="Genomic_DNA"/>
</dbReference>
<dbReference type="AlphaFoldDB" id="A0A4R7FJ80"/>
<protein>
    <submittedName>
        <fullName evidence="2">Uncharacterized protein</fullName>
    </submittedName>
</protein>
<gene>
    <name evidence="2" type="ORF">CLV52_2915</name>
</gene>
<sequence>MADDQQITDELVPRDLPGKLAILVFAVATLALLRELVGILAPGISYVRPLADLDLGDIAGVGLFTAGWFGLLVGLLVLRHRRDASSD</sequence>
<feature type="transmembrane region" description="Helical" evidence="1">
    <location>
        <begin position="20"/>
        <end position="46"/>
    </location>
</feature>
<accession>A0A4R7FJ80</accession>
<keyword evidence="1" id="KW-0472">Membrane</keyword>
<evidence type="ECO:0000313" key="3">
    <source>
        <dbReference type="Proteomes" id="UP000295344"/>
    </source>
</evidence>
<keyword evidence="1" id="KW-0812">Transmembrane</keyword>
<feature type="transmembrane region" description="Helical" evidence="1">
    <location>
        <begin position="58"/>
        <end position="78"/>
    </location>
</feature>
<keyword evidence="1" id="KW-1133">Transmembrane helix</keyword>